<reference evidence="1 2" key="1">
    <citation type="submission" date="2011-10" db="EMBL/GenBank/DDBJ databases">
        <title>The Improved High-Quality Draft genome of Methanoplanus limicola DSM 2279.</title>
        <authorList>
            <consortium name="US DOE Joint Genome Institute (JGI-PGF)"/>
            <person name="Lucas S."/>
            <person name="Copeland A."/>
            <person name="Lapidus A."/>
            <person name="Glavina del Rio T."/>
            <person name="Dalin E."/>
            <person name="Tice H."/>
            <person name="Bruce D."/>
            <person name="Goodwin L."/>
            <person name="Pitluck S."/>
            <person name="Peters L."/>
            <person name="Mikhailova N."/>
            <person name="Lu M."/>
            <person name="Kyrpides N."/>
            <person name="Mavromatis K."/>
            <person name="Ivanova N."/>
            <person name="Markowitz V."/>
            <person name="Cheng J.-F."/>
            <person name="Hugenholtz P."/>
            <person name="Woyke T."/>
            <person name="Wu D."/>
            <person name="Wirth R."/>
            <person name="Brambilla E.-M."/>
            <person name="Klenk H.-P."/>
            <person name="Eisen J.A."/>
        </authorList>
    </citation>
    <scope>NUCLEOTIDE SEQUENCE [LARGE SCALE GENOMIC DNA]</scope>
    <source>
        <strain evidence="1 2">DSM 2279</strain>
    </source>
</reference>
<dbReference type="HOGENOM" id="CLU_083027_0_0_2"/>
<name>H1Z0U4_9EURY</name>
<dbReference type="EMBL" id="CM001436">
    <property type="protein sequence ID" value="EHQ36237.1"/>
    <property type="molecule type" value="Genomic_DNA"/>
</dbReference>
<dbReference type="Proteomes" id="UP000005741">
    <property type="component" value="Chromosome"/>
</dbReference>
<dbReference type="InParanoid" id="H1Z0U4"/>
<protein>
    <submittedName>
        <fullName evidence="1">Uncharacterized protein</fullName>
    </submittedName>
</protein>
<accession>H1Z0U4</accession>
<keyword evidence="2" id="KW-1185">Reference proteome</keyword>
<dbReference type="STRING" id="937775.Metlim_2164"/>
<organism evidence="1 2">
    <name type="scientific">Methanoplanus limicola DSM 2279</name>
    <dbReference type="NCBI Taxonomy" id="937775"/>
    <lineage>
        <taxon>Archaea</taxon>
        <taxon>Methanobacteriati</taxon>
        <taxon>Methanobacteriota</taxon>
        <taxon>Stenosarchaea group</taxon>
        <taxon>Methanomicrobia</taxon>
        <taxon>Methanomicrobiales</taxon>
        <taxon>Methanomicrobiaceae</taxon>
        <taxon>Methanoplanus</taxon>
    </lineage>
</organism>
<gene>
    <name evidence="1" type="ORF">Metlim_2164</name>
</gene>
<dbReference type="AlphaFoldDB" id="H1Z0U4"/>
<evidence type="ECO:0000313" key="2">
    <source>
        <dbReference type="Proteomes" id="UP000005741"/>
    </source>
</evidence>
<proteinExistence type="predicted"/>
<sequence length="273" mass="31374">MKFINIICYKDNRSIVEQSDFFVKQDYPENFGFYSKSSHTGRTVMLSEFITVMDNAPGFNDKEILKKIFVEDNLLKKESISGRKISFYYLKHLYGLDSENKNFQGLLKYWKEKSPDNKIMALLCALSRDEALRLSSGYILSVKAGDSADKSGLKEIVDNYYQNIYSEKVRESMVRNLMSSWTQAGYLEGRSNKIRIIPEISVYSFAYACYLAYLSGFRGKRIFHSPWVLVLCLSNLEIKEFIKESNRKGLMSVKKAGSVVEITFPEDLIGGTQ</sequence>
<evidence type="ECO:0000313" key="1">
    <source>
        <dbReference type="EMBL" id="EHQ36237.1"/>
    </source>
</evidence>